<evidence type="ECO:0000313" key="4">
    <source>
        <dbReference type="Proteomes" id="UP000321947"/>
    </source>
</evidence>
<evidence type="ECO:0000313" key="2">
    <source>
        <dbReference type="EMBL" id="TYK30123.1"/>
    </source>
</evidence>
<sequence>MQEQEQDKESYLEVVFVVMTDVTAEEAMAEMERKINLLMKVVKERHHEIAALKNQIKACETAESSKTPTVVE</sequence>
<comment type="caution">
    <text evidence="2">The sequence shown here is derived from an EMBL/GenBank/DDBJ whole genome shotgun (WGS) entry which is preliminary data.</text>
</comment>
<dbReference type="EMBL" id="SSTE01007195">
    <property type="protein sequence ID" value="KAA0057424.1"/>
    <property type="molecule type" value="Genomic_DNA"/>
</dbReference>
<evidence type="ECO:0000313" key="1">
    <source>
        <dbReference type="EMBL" id="KAA0057424.1"/>
    </source>
</evidence>
<organism evidence="2 4">
    <name type="scientific">Cucumis melo var. makuwa</name>
    <name type="common">Oriental melon</name>
    <dbReference type="NCBI Taxonomy" id="1194695"/>
    <lineage>
        <taxon>Eukaryota</taxon>
        <taxon>Viridiplantae</taxon>
        <taxon>Streptophyta</taxon>
        <taxon>Embryophyta</taxon>
        <taxon>Tracheophyta</taxon>
        <taxon>Spermatophyta</taxon>
        <taxon>Magnoliopsida</taxon>
        <taxon>eudicotyledons</taxon>
        <taxon>Gunneridae</taxon>
        <taxon>Pentapetalae</taxon>
        <taxon>rosids</taxon>
        <taxon>fabids</taxon>
        <taxon>Cucurbitales</taxon>
        <taxon>Cucurbitaceae</taxon>
        <taxon>Benincaseae</taxon>
        <taxon>Cucumis</taxon>
    </lineage>
</organism>
<reference evidence="3 4" key="1">
    <citation type="submission" date="2019-08" db="EMBL/GenBank/DDBJ databases">
        <title>Draft genome sequences of two oriental melons (Cucumis melo L. var makuwa).</title>
        <authorList>
            <person name="Kwon S.-Y."/>
        </authorList>
    </citation>
    <scope>NUCLEOTIDE SEQUENCE [LARGE SCALE GENOMIC DNA]</scope>
    <source>
        <strain evidence="4">cv. Chang Bougi</strain>
        <strain evidence="3">cv. SW 3</strain>
        <tissue evidence="2">Leaf</tissue>
    </source>
</reference>
<dbReference type="EMBL" id="SSTD01000775">
    <property type="protein sequence ID" value="TYK30123.1"/>
    <property type="molecule type" value="Genomic_DNA"/>
</dbReference>
<gene>
    <name evidence="2" type="ORF">E5676_scaffold216G001050</name>
    <name evidence="1" type="ORF">E6C27_scaffold280G003000</name>
</gene>
<evidence type="ECO:0000313" key="3">
    <source>
        <dbReference type="Proteomes" id="UP000321393"/>
    </source>
</evidence>
<accession>A0A5D3E200</accession>
<dbReference type="Proteomes" id="UP000321393">
    <property type="component" value="Unassembled WGS sequence"/>
</dbReference>
<protein>
    <submittedName>
        <fullName evidence="2">Ty3-gypsy retrotransposon protein</fullName>
    </submittedName>
</protein>
<name>A0A5D3E200_CUCMM</name>
<dbReference type="Proteomes" id="UP000321947">
    <property type="component" value="Unassembled WGS sequence"/>
</dbReference>
<dbReference type="AlphaFoldDB" id="A0A5D3E200"/>
<proteinExistence type="predicted"/>